<dbReference type="SUPFAM" id="SSF56112">
    <property type="entry name" value="Protein kinase-like (PK-like)"/>
    <property type="match status" value="1"/>
</dbReference>
<dbReference type="Proteomes" id="UP000255297">
    <property type="component" value="Unassembled WGS sequence"/>
</dbReference>
<keyword evidence="2" id="KW-0723">Serine/threonine-protein kinase</keyword>
<dbReference type="STRING" id="1122170.GCA_000701265_03200"/>
<name>A0A378LP83_9GAMM</name>
<dbReference type="InterPro" id="IPR011009">
    <property type="entry name" value="Kinase-like_dom_sf"/>
</dbReference>
<evidence type="ECO:0000259" key="1">
    <source>
        <dbReference type="PROSITE" id="PS50011"/>
    </source>
</evidence>
<organism evidence="2 3">
    <name type="scientific">Legionella wadsworthii</name>
    <dbReference type="NCBI Taxonomy" id="28088"/>
    <lineage>
        <taxon>Bacteria</taxon>
        <taxon>Pseudomonadati</taxon>
        <taxon>Pseudomonadota</taxon>
        <taxon>Gammaproteobacteria</taxon>
        <taxon>Legionellales</taxon>
        <taxon>Legionellaceae</taxon>
        <taxon>Legionella</taxon>
    </lineage>
</organism>
<dbReference type="Gene3D" id="1.10.510.10">
    <property type="entry name" value="Transferase(Phosphotransferase) domain 1"/>
    <property type="match status" value="1"/>
</dbReference>
<feature type="domain" description="Protein kinase" evidence="1">
    <location>
        <begin position="1"/>
        <end position="319"/>
    </location>
</feature>
<gene>
    <name evidence="2" type="ORF">NCTC11532_00748</name>
</gene>
<evidence type="ECO:0000313" key="3">
    <source>
        <dbReference type="Proteomes" id="UP000255297"/>
    </source>
</evidence>
<sequence length="500" mass="57506">MTHEGKDKKTQLFTLFPVMQQNGRVVYYASDFSEKFGGSVYKGFPCILKAESSDLKPRHITKEELVLDESKPVSIKLYDEKQHPSAFQHYASEKAVLKIEGKDVLIMDFIDGFHIYPDLRDNPELNQFTFLQAVEVAWQFVLKLNHLHYNNTSGPPIVHGDITGMNIKIKMNVIEDSKGKKYALEASYLDLDYAKPITDIPQKPQGTPEHIALEILNGDYSESSDFFALSPLLLSIFGAQNPFKKIIEFRNKHPHMKPAELVRTFRTFSFCADGLFDHFKEKPNDFICGLIKKFILQMGENNKTDRPTPNAILEFFTALRQLTLLDTFNESSEEKDWYVLRLCIAAKDEHYLFNKTYLSIFFNMEENLQERLINLMSPSQCILLYDAAKINKGPCSLLHLLRKNIAVHLMQQIPSLKASTWPRSLFSPSITAQDILWLITCFDQNNSSLFYSVEHENTRKSLLNCREKKWGPFISVLAEGFKRPTGCPYFVSHLSTSPRM</sequence>
<protein>
    <submittedName>
        <fullName evidence="2">Serine/threonine protein kinase</fullName>
        <ecNumber evidence="2">2.7.11.17</ecNumber>
    </submittedName>
</protein>
<dbReference type="GO" id="GO:0004683">
    <property type="term" value="F:calcium/calmodulin-dependent protein kinase activity"/>
    <property type="evidence" value="ECO:0007669"/>
    <property type="project" value="UniProtKB-EC"/>
</dbReference>
<dbReference type="OrthoDB" id="5650746at2"/>
<dbReference type="SMART" id="SM00220">
    <property type="entry name" value="S_TKc"/>
    <property type="match status" value="1"/>
</dbReference>
<dbReference type="PROSITE" id="PS50011">
    <property type="entry name" value="PROTEIN_KINASE_DOM"/>
    <property type="match status" value="1"/>
</dbReference>
<evidence type="ECO:0000313" key="2">
    <source>
        <dbReference type="EMBL" id="STY28573.1"/>
    </source>
</evidence>
<accession>A0A378LP83</accession>
<keyword evidence="2" id="KW-0418">Kinase</keyword>
<dbReference type="InterPro" id="IPR000719">
    <property type="entry name" value="Prot_kinase_dom"/>
</dbReference>
<keyword evidence="2" id="KW-0808">Transferase</keyword>
<dbReference type="EMBL" id="UGPB01000001">
    <property type="protein sequence ID" value="STY28573.1"/>
    <property type="molecule type" value="Genomic_DNA"/>
</dbReference>
<dbReference type="EC" id="2.7.11.17" evidence="2"/>
<keyword evidence="3" id="KW-1185">Reference proteome</keyword>
<dbReference type="RefSeq" id="WP_031564129.1">
    <property type="nucleotide sequence ID" value="NZ_CAAAIS010000011.1"/>
</dbReference>
<dbReference type="AlphaFoldDB" id="A0A378LP83"/>
<dbReference type="GO" id="GO:0005524">
    <property type="term" value="F:ATP binding"/>
    <property type="evidence" value="ECO:0007669"/>
    <property type="project" value="InterPro"/>
</dbReference>
<proteinExistence type="predicted"/>
<reference evidence="2 3" key="1">
    <citation type="submission" date="2018-06" db="EMBL/GenBank/DDBJ databases">
        <authorList>
            <consortium name="Pathogen Informatics"/>
            <person name="Doyle S."/>
        </authorList>
    </citation>
    <scope>NUCLEOTIDE SEQUENCE [LARGE SCALE GENOMIC DNA]</scope>
    <source>
        <strain evidence="2 3">NCTC11532</strain>
    </source>
</reference>